<dbReference type="AlphaFoldDB" id="A0A371PB20"/>
<protein>
    <recommendedName>
        <fullName evidence="5">DUF4064 domain-containing protein</fullName>
    </recommendedName>
</protein>
<keyword evidence="4" id="KW-1185">Reference proteome</keyword>
<feature type="transmembrane region" description="Helical" evidence="2">
    <location>
        <begin position="67"/>
        <end position="87"/>
    </location>
</feature>
<reference evidence="3 4" key="1">
    <citation type="submission" date="2018-08" db="EMBL/GenBank/DDBJ databases">
        <title>Aeromicrobium sp. M2KJ-4, whole genome shotgun sequence.</title>
        <authorList>
            <person name="Tuo L."/>
        </authorList>
    </citation>
    <scope>NUCLEOTIDE SEQUENCE [LARGE SCALE GENOMIC DNA]</scope>
    <source>
        <strain evidence="3 4">M2KJ-4</strain>
    </source>
</reference>
<sequence>MNDAPVKRPPILAGACFYLGLLSAVIAVRAITMVSTWNSENRAADVAPALRALRDAGLSADGAATSYRTFVTAVAVLAAAGVVFAIFTARGDRASRVGMTVAIGIAGLATFAGALGATFFMAMLGALAVVFTLRLWTGETRTYFRTLAGHPPPPPKTPAVGSPAVTSPTPEPIVPPSPPSVQPDPYAAQRTVSFPQPPAGHPGWAPRREPLPKPVSIAVWSTLVGSALVATVAGFVVLGLALLGSDDYEQLVRDNPFSQSMADQSGGDFDRLYRVSLTFFALFLALGLAGVAAAVIALVRRRRGGVFLFVMTVVTLITSAIMFPVGLPWVALTIVVWVQLRKPEAKAWFAEV</sequence>
<feature type="region of interest" description="Disordered" evidence="1">
    <location>
        <begin position="147"/>
        <end position="186"/>
    </location>
</feature>
<evidence type="ECO:0000313" key="4">
    <source>
        <dbReference type="Proteomes" id="UP000265581"/>
    </source>
</evidence>
<name>A0A371PB20_9ACTN</name>
<feature type="compositionally biased region" description="Pro residues" evidence="1">
    <location>
        <begin position="169"/>
        <end position="182"/>
    </location>
</feature>
<dbReference type="OrthoDB" id="3743401at2"/>
<dbReference type="RefSeq" id="WP_119702763.1">
    <property type="nucleotide sequence ID" value="NZ_JBHSOI010000001.1"/>
</dbReference>
<feature type="transmembrane region" description="Helical" evidence="2">
    <location>
        <begin position="217"/>
        <end position="243"/>
    </location>
</feature>
<evidence type="ECO:0000256" key="2">
    <source>
        <dbReference type="SAM" id="Phobius"/>
    </source>
</evidence>
<accession>A0A371PB20</accession>
<gene>
    <name evidence="3" type="ORF">DX116_03310</name>
</gene>
<dbReference type="EMBL" id="QUBR01000001">
    <property type="protein sequence ID" value="REK72650.1"/>
    <property type="molecule type" value="Genomic_DNA"/>
</dbReference>
<feature type="transmembrane region" description="Helical" evidence="2">
    <location>
        <begin position="277"/>
        <end position="299"/>
    </location>
</feature>
<keyword evidence="2" id="KW-0472">Membrane</keyword>
<organism evidence="3 4">
    <name type="scientific">Aeromicrobium endophyticum</name>
    <dbReference type="NCBI Taxonomy" id="2292704"/>
    <lineage>
        <taxon>Bacteria</taxon>
        <taxon>Bacillati</taxon>
        <taxon>Actinomycetota</taxon>
        <taxon>Actinomycetes</taxon>
        <taxon>Propionibacteriales</taxon>
        <taxon>Nocardioidaceae</taxon>
        <taxon>Aeromicrobium</taxon>
    </lineage>
</organism>
<dbReference type="Proteomes" id="UP000265581">
    <property type="component" value="Unassembled WGS sequence"/>
</dbReference>
<evidence type="ECO:0000313" key="3">
    <source>
        <dbReference type="EMBL" id="REK72650.1"/>
    </source>
</evidence>
<evidence type="ECO:0008006" key="5">
    <source>
        <dbReference type="Google" id="ProtNLM"/>
    </source>
</evidence>
<proteinExistence type="predicted"/>
<feature type="transmembrane region" description="Helical" evidence="2">
    <location>
        <begin position="118"/>
        <end position="136"/>
    </location>
</feature>
<keyword evidence="2" id="KW-1133">Transmembrane helix</keyword>
<keyword evidence="2" id="KW-0812">Transmembrane</keyword>
<feature type="transmembrane region" description="Helical" evidence="2">
    <location>
        <begin position="306"/>
        <end position="338"/>
    </location>
</feature>
<evidence type="ECO:0000256" key="1">
    <source>
        <dbReference type="SAM" id="MobiDB-lite"/>
    </source>
</evidence>
<comment type="caution">
    <text evidence="3">The sequence shown here is derived from an EMBL/GenBank/DDBJ whole genome shotgun (WGS) entry which is preliminary data.</text>
</comment>